<keyword evidence="1" id="KW-1133">Transmembrane helix</keyword>
<feature type="transmembrane region" description="Helical" evidence="1">
    <location>
        <begin position="16"/>
        <end position="39"/>
    </location>
</feature>
<evidence type="ECO:0000313" key="4">
    <source>
        <dbReference type="Proteomes" id="UP000521676"/>
    </source>
</evidence>
<evidence type="ECO:0000256" key="1">
    <source>
        <dbReference type="SAM" id="Phobius"/>
    </source>
</evidence>
<accession>A0A8T7LZE6</accession>
<dbReference type="EMBL" id="JACATZ010000001">
    <property type="protein sequence ID" value="NWJ45672.1"/>
    <property type="molecule type" value="Genomic_DNA"/>
</dbReference>
<gene>
    <name evidence="2" type="ORF">HXX08_07315</name>
    <name evidence="3" type="ORF">OZ401_000808</name>
</gene>
<evidence type="ECO:0000313" key="3">
    <source>
        <dbReference type="EMBL" id="WJW67541.1"/>
    </source>
</evidence>
<keyword evidence="1" id="KW-0812">Transmembrane</keyword>
<keyword evidence="5" id="KW-1185">Reference proteome</keyword>
<protein>
    <submittedName>
        <fullName evidence="2">Uncharacterized protein</fullName>
    </submittedName>
</protein>
<dbReference type="AlphaFoldDB" id="A0A8T7LZE6"/>
<dbReference type="Proteomes" id="UP001431572">
    <property type="component" value="Chromosome 1"/>
</dbReference>
<reference evidence="2 4" key="1">
    <citation type="submission" date="2020-06" db="EMBL/GenBank/DDBJ databases">
        <title>Anoxygenic phototrophic Chloroflexota member uses a Type I reaction center.</title>
        <authorList>
            <person name="Tsuji J.M."/>
            <person name="Shaw N.A."/>
            <person name="Nagashima S."/>
            <person name="Venkiteswaran J."/>
            <person name="Schiff S.L."/>
            <person name="Hanada S."/>
            <person name="Tank M."/>
            <person name="Neufeld J.D."/>
        </authorList>
    </citation>
    <scope>NUCLEOTIDE SEQUENCE [LARGE SCALE GENOMIC DNA]</scope>
    <source>
        <strain evidence="2">L227-S17</strain>
    </source>
</reference>
<dbReference type="RefSeq" id="WP_341469435.1">
    <property type="nucleotide sequence ID" value="NZ_CP128399.1"/>
</dbReference>
<evidence type="ECO:0000313" key="5">
    <source>
        <dbReference type="Proteomes" id="UP001431572"/>
    </source>
</evidence>
<dbReference type="EMBL" id="CP128399">
    <property type="protein sequence ID" value="WJW67541.1"/>
    <property type="molecule type" value="Genomic_DNA"/>
</dbReference>
<name>A0A8T7LZE6_9CHLR</name>
<proteinExistence type="predicted"/>
<evidence type="ECO:0000313" key="2">
    <source>
        <dbReference type="EMBL" id="NWJ45672.1"/>
    </source>
</evidence>
<organism evidence="2 4">
    <name type="scientific">Candidatus Chlorohelix allophototropha</name>
    <dbReference type="NCBI Taxonomy" id="3003348"/>
    <lineage>
        <taxon>Bacteria</taxon>
        <taxon>Bacillati</taxon>
        <taxon>Chloroflexota</taxon>
        <taxon>Chloroflexia</taxon>
        <taxon>Candidatus Chloroheliales</taxon>
        <taxon>Candidatus Chloroheliaceae</taxon>
        <taxon>Candidatus Chlorohelix</taxon>
    </lineage>
</organism>
<dbReference type="Proteomes" id="UP000521676">
    <property type="component" value="Unassembled WGS sequence"/>
</dbReference>
<reference evidence="3" key="2">
    <citation type="journal article" date="2024" name="Nature">
        <title>Anoxygenic phototroph of the Chloroflexota uses a type I reaction centre.</title>
        <authorList>
            <person name="Tsuji J.M."/>
            <person name="Shaw N.A."/>
            <person name="Nagashima S."/>
            <person name="Venkiteswaran J.J."/>
            <person name="Schiff S.L."/>
            <person name="Watanabe T."/>
            <person name="Fukui M."/>
            <person name="Hanada S."/>
            <person name="Tank M."/>
            <person name="Neufeld J.D."/>
        </authorList>
    </citation>
    <scope>NUCLEOTIDE SEQUENCE</scope>
    <source>
        <strain evidence="3">L227-S17</strain>
    </source>
</reference>
<sequence length="141" mass="14618">MGTTTKRRLAPKVNHYVYGVMAVVTFMGIILGAQAMGVWTTSGKVDTSGKAVEITGKDPPEIKGWMLLGDIATAYNVPLAAIVAAFKLPADTAASTAVKDLEGKGENFSTTTLKAWIAQKLGVAAPPTVSTPKAGGDKTKP</sequence>
<keyword evidence="1" id="KW-0472">Membrane</keyword>